<name>A0A4Z0XYI2_9FIRM</name>
<dbReference type="PANTHER" id="PTHR30525:SF0">
    <property type="entry name" value="1-DEOXY-D-XYLULOSE 5-PHOSPHATE REDUCTOISOMERASE, CHLOROPLASTIC"/>
    <property type="match status" value="1"/>
</dbReference>
<feature type="domain" description="DXP reductoisomerase C-terminal" evidence="12">
    <location>
        <begin position="259"/>
        <end position="377"/>
    </location>
</feature>
<keyword evidence="14" id="KW-1185">Reference proteome</keyword>
<dbReference type="Pfam" id="PF08436">
    <property type="entry name" value="DXP_redisom_C"/>
    <property type="match status" value="1"/>
</dbReference>
<feature type="binding site" evidence="9">
    <location>
        <position position="123"/>
    </location>
    <ligand>
        <name>NADPH</name>
        <dbReference type="ChEBI" id="CHEBI:57783"/>
    </ligand>
</feature>
<evidence type="ECO:0000256" key="2">
    <source>
        <dbReference type="ARBA" id="ARBA00006825"/>
    </source>
</evidence>
<evidence type="ECO:0000259" key="10">
    <source>
        <dbReference type="Pfam" id="PF02670"/>
    </source>
</evidence>
<comment type="function">
    <text evidence="9">Catalyzes the NADPH-dependent rearrangement and reduction of 1-deoxy-D-xylulose-5-phosphate (DXP) to 2-C-methyl-D-erythritol 4-phosphate (MEP).</text>
</comment>
<dbReference type="PIRSF" id="PIRSF006205">
    <property type="entry name" value="Dxp_reductismrs"/>
    <property type="match status" value="1"/>
</dbReference>
<evidence type="ECO:0000256" key="1">
    <source>
        <dbReference type="ARBA" id="ARBA00005094"/>
    </source>
</evidence>
<dbReference type="Gene3D" id="1.10.1740.10">
    <property type="match status" value="1"/>
</dbReference>
<dbReference type="Pfam" id="PF02670">
    <property type="entry name" value="DXP_reductoisom"/>
    <property type="match status" value="1"/>
</dbReference>
<dbReference type="SUPFAM" id="SSF55347">
    <property type="entry name" value="Glyceraldehyde-3-phosphate dehydrogenase-like, C-terminal domain"/>
    <property type="match status" value="1"/>
</dbReference>
<comment type="pathway">
    <text evidence="1 9">Isoprenoid biosynthesis; isopentenyl diphosphate biosynthesis via DXP pathway; isopentenyl diphosphate from 1-deoxy-D-xylulose 5-phosphate: step 1/6.</text>
</comment>
<dbReference type="Pfam" id="PF13288">
    <property type="entry name" value="DXPR_C"/>
    <property type="match status" value="1"/>
</dbReference>
<feature type="binding site" evidence="9">
    <location>
        <position position="215"/>
    </location>
    <ligand>
        <name>1-deoxy-D-xylulose 5-phosphate</name>
        <dbReference type="ChEBI" id="CHEBI:57792"/>
    </ligand>
</feature>
<reference evidence="13 14" key="1">
    <citation type="submission" date="2019-04" db="EMBL/GenBank/DDBJ databases">
        <authorList>
            <person name="Poehlein A."/>
            <person name="Bengelsdorf F.R."/>
            <person name="Duerre P."/>
            <person name="Daniel R."/>
        </authorList>
    </citation>
    <scope>NUCLEOTIDE SEQUENCE [LARGE SCALE GENOMIC DNA]</scope>
    <source>
        <strain evidence="13 14">BS-1</strain>
    </source>
</reference>
<dbReference type="Gene3D" id="3.40.50.720">
    <property type="entry name" value="NAD(P)-binding Rossmann-like Domain"/>
    <property type="match status" value="1"/>
</dbReference>
<comment type="cofactor">
    <cofactor evidence="9">
        <name>Mg(2+)</name>
        <dbReference type="ChEBI" id="CHEBI:18420"/>
    </cofactor>
    <cofactor evidence="9">
        <name>Mn(2+)</name>
        <dbReference type="ChEBI" id="CHEBI:29035"/>
    </cofactor>
</comment>
<feature type="binding site" evidence="9">
    <location>
        <position position="12"/>
    </location>
    <ligand>
        <name>NADPH</name>
        <dbReference type="ChEBI" id="CHEBI:57783"/>
    </ligand>
</feature>
<evidence type="ECO:0000256" key="6">
    <source>
        <dbReference type="ARBA" id="ARBA00023211"/>
    </source>
</evidence>
<dbReference type="GO" id="GO:0030604">
    <property type="term" value="F:1-deoxy-D-xylulose-5-phosphate reductoisomerase activity"/>
    <property type="evidence" value="ECO:0007669"/>
    <property type="project" value="UniProtKB-UniRule"/>
</dbReference>
<dbReference type="InterPro" id="IPR036291">
    <property type="entry name" value="NAD(P)-bd_dom_sf"/>
</dbReference>
<comment type="caution">
    <text evidence="13">The sequence shown here is derived from an EMBL/GenBank/DDBJ whole genome shotgun (WGS) entry which is preliminary data.</text>
</comment>
<dbReference type="InterPro" id="IPR013644">
    <property type="entry name" value="DXP_reductoisomerase_C"/>
</dbReference>
<feature type="binding site" evidence="9">
    <location>
        <position position="210"/>
    </location>
    <ligand>
        <name>1-deoxy-D-xylulose 5-phosphate</name>
        <dbReference type="ChEBI" id="CHEBI:57792"/>
    </ligand>
</feature>
<comment type="catalytic activity">
    <reaction evidence="8">
        <text>2-C-methyl-D-erythritol 4-phosphate + NADP(+) = 1-deoxy-D-xylulose 5-phosphate + NADPH + H(+)</text>
        <dbReference type="Rhea" id="RHEA:13717"/>
        <dbReference type="ChEBI" id="CHEBI:15378"/>
        <dbReference type="ChEBI" id="CHEBI:57783"/>
        <dbReference type="ChEBI" id="CHEBI:57792"/>
        <dbReference type="ChEBI" id="CHEBI:58262"/>
        <dbReference type="ChEBI" id="CHEBI:58349"/>
        <dbReference type="EC" id="1.1.1.267"/>
    </reaction>
    <physiologicalReaction direction="right-to-left" evidence="8">
        <dbReference type="Rhea" id="RHEA:13719"/>
    </physiologicalReaction>
</comment>
<feature type="binding site" evidence="9">
    <location>
        <position position="216"/>
    </location>
    <ligand>
        <name>1-deoxy-D-xylulose 5-phosphate</name>
        <dbReference type="ChEBI" id="CHEBI:57792"/>
    </ligand>
</feature>
<gene>
    <name evidence="9 13" type="primary">dxr</name>
    <name evidence="13" type="ORF">CAGA_13850</name>
</gene>
<comment type="caution">
    <text evidence="9">Lacks conserved residue(s) required for the propagation of feature annotation.</text>
</comment>
<dbReference type="FunFam" id="3.40.50.720:FF:000045">
    <property type="entry name" value="1-deoxy-D-xylulose 5-phosphate reductoisomerase"/>
    <property type="match status" value="1"/>
</dbReference>
<dbReference type="Proteomes" id="UP000297714">
    <property type="component" value="Unassembled WGS sequence"/>
</dbReference>
<keyword evidence="13" id="KW-0413">Isomerase</keyword>
<keyword evidence="7 9" id="KW-0414">Isoprene biosynthesis</keyword>
<dbReference type="GO" id="GO:0051484">
    <property type="term" value="P:isopentenyl diphosphate biosynthetic process, methylerythritol 4-phosphate pathway involved in terpenoid biosynthetic process"/>
    <property type="evidence" value="ECO:0007669"/>
    <property type="project" value="TreeGrafter"/>
</dbReference>
<keyword evidence="5 9" id="KW-0560">Oxidoreductase</keyword>
<dbReference type="InterPro" id="IPR026877">
    <property type="entry name" value="DXPR_C"/>
</dbReference>
<organism evidence="13 14">
    <name type="scientific">Caproiciproducens galactitolivorans</name>
    <dbReference type="NCBI Taxonomy" id="642589"/>
    <lineage>
        <taxon>Bacteria</taxon>
        <taxon>Bacillati</taxon>
        <taxon>Bacillota</taxon>
        <taxon>Clostridia</taxon>
        <taxon>Eubacteriales</taxon>
        <taxon>Acutalibacteraceae</taxon>
        <taxon>Caproiciproducens</taxon>
    </lineage>
</organism>
<feature type="binding site" evidence="9">
    <location>
        <position position="14"/>
    </location>
    <ligand>
        <name>NADPH</name>
        <dbReference type="ChEBI" id="CHEBI:57783"/>
    </ligand>
</feature>
<dbReference type="RefSeq" id="WP_135659158.1">
    <property type="nucleotide sequence ID" value="NZ_JAJUFJ010000001.1"/>
</dbReference>
<keyword evidence="9" id="KW-0460">Magnesium</keyword>
<evidence type="ECO:0000313" key="13">
    <source>
        <dbReference type="EMBL" id="TGJ76474.1"/>
    </source>
</evidence>
<comment type="similarity">
    <text evidence="2 9">Belongs to the DXR family.</text>
</comment>
<feature type="binding site" evidence="9">
    <location>
        <position position="219"/>
    </location>
    <ligand>
        <name>1-deoxy-D-xylulose 5-phosphate</name>
        <dbReference type="ChEBI" id="CHEBI:57792"/>
    </ligand>
</feature>
<dbReference type="UniPathway" id="UPA00056">
    <property type="reaction ID" value="UER00092"/>
</dbReference>
<dbReference type="AlphaFoldDB" id="A0A4Z0XYI2"/>
<feature type="binding site" evidence="9">
    <location>
        <position position="11"/>
    </location>
    <ligand>
        <name>NADPH</name>
        <dbReference type="ChEBI" id="CHEBI:57783"/>
    </ligand>
</feature>
<dbReference type="HAMAP" id="MF_00183">
    <property type="entry name" value="DXP_reductoisom"/>
    <property type="match status" value="1"/>
</dbReference>
<accession>A0A4Z0XYI2</accession>
<feature type="binding site" evidence="9">
    <location>
        <position position="219"/>
    </location>
    <ligand>
        <name>Mn(2+)</name>
        <dbReference type="ChEBI" id="CHEBI:29035"/>
    </ligand>
</feature>
<dbReference type="InterPro" id="IPR013512">
    <property type="entry name" value="DXP_reductoisomerase_N"/>
</dbReference>
<feature type="binding site" evidence="9">
    <location>
        <position position="149"/>
    </location>
    <ligand>
        <name>Mn(2+)</name>
        <dbReference type="ChEBI" id="CHEBI:29035"/>
    </ligand>
</feature>
<dbReference type="OrthoDB" id="9806546at2"/>
<feature type="binding site" evidence="9">
    <location>
        <position position="13"/>
    </location>
    <ligand>
        <name>NADPH</name>
        <dbReference type="ChEBI" id="CHEBI:57783"/>
    </ligand>
</feature>
<dbReference type="InterPro" id="IPR003821">
    <property type="entry name" value="DXP_reductoisomerase"/>
</dbReference>
<dbReference type="EC" id="1.1.1.267" evidence="9"/>
<dbReference type="SUPFAM" id="SSF51735">
    <property type="entry name" value="NAD(P)-binding Rossmann-fold domains"/>
    <property type="match status" value="1"/>
</dbReference>
<evidence type="ECO:0000256" key="9">
    <source>
        <dbReference type="HAMAP-Rule" id="MF_00183"/>
    </source>
</evidence>
<feature type="binding site" evidence="9">
    <location>
        <position position="203"/>
    </location>
    <ligand>
        <name>NADPH</name>
        <dbReference type="ChEBI" id="CHEBI:57783"/>
    </ligand>
</feature>
<proteinExistence type="inferred from homology"/>
<sequence length="384" mass="41397">MKRCLSILGSTGSIGTQTLDVVRGLNLRVCALAANSNIALLEDQIREFKPELVAVFDIDAAKKLKIAVADTSVRVVGGMEGLCEAAAFSGADLIVNAVVGMVGLKPTLAAIAAGKDVALANKETLVAGGSLVMKAAKEKFVRILPVDSEHSAIFQCLQGCPEKKALKRLLLTASGGPFFGKTKEELRDVTPQQALKHPNWNMGAKVTIDSATMMNKGLEIIEASWLFDMPASKISVVVHRESIVHSMIEYEDNSVIAQLGLPDMRIPIQYAVTWPQRFPSPVGQLDLTDYGKLTFYKPDLETFTCLAACRKAIERGGLAPAVANGANEVAVKLFLNRRISFLQIGELVAQAVENQPDVRLVSSVDEIENADTYAREYVLKASGK</sequence>
<feature type="binding site" evidence="9">
    <location>
        <position position="147"/>
    </location>
    <ligand>
        <name>Mn(2+)</name>
        <dbReference type="ChEBI" id="CHEBI:29035"/>
    </ligand>
</feature>
<feature type="domain" description="1-deoxy-D-xylulose 5-phosphate reductoisomerase C-terminal" evidence="11">
    <location>
        <begin position="143"/>
        <end position="227"/>
    </location>
</feature>
<feature type="binding site" evidence="9">
    <location>
        <position position="149"/>
    </location>
    <ligand>
        <name>1-deoxy-D-xylulose 5-phosphate</name>
        <dbReference type="ChEBI" id="CHEBI:57792"/>
    </ligand>
</feature>
<dbReference type="NCBIfam" id="NF009114">
    <property type="entry name" value="PRK12464.1"/>
    <property type="match status" value="1"/>
</dbReference>
<dbReference type="EMBL" id="SRMQ01000005">
    <property type="protein sequence ID" value="TGJ76474.1"/>
    <property type="molecule type" value="Genomic_DNA"/>
</dbReference>
<dbReference type="NCBIfam" id="TIGR00243">
    <property type="entry name" value="Dxr"/>
    <property type="match status" value="1"/>
</dbReference>
<feature type="binding site" evidence="9">
    <location>
        <position position="121"/>
    </location>
    <ligand>
        <name>NADPH</name>
        <dbReference type="ChEBI" id="CHEBI:57783"/>
    </ligand>
</feature>
<feature type="binding site" evidence="9">
    <location>
        <position position="122"/>
    </location>
    <ligand>
        <name>1-deoxy-D-xylulose 5-phosphate</name>
        <dbReference type="ChEBI" id="CHEBI:57792"/>
    </ligand>
</feature>
<feature type="binding site" evidence="9">
    <location>
        <position position="148"/>
    </location>
    <ligand>
        <name>1-deoxy-D-xylulose 5-phosphate</name>
        <dbReference type="ChEBI" id="CHEBI:57792"/>
    </ligand>
</feature>
<dbReference type="PANTHER" id="PTHR30525">
    <property type="entry name" value="1-DEOXY-D-XYLULOSE 5-PHOSPHATE REDUCTOISOMERASE"/>
    <property type="match status" value="1"/>
</dbReference>
<feature type="domain" description="1-deoxy-D-xylulose 5-phosphate reductoisomerase N-terminal" evidence="10">
    <location>
        <begin position="5"/>
        <end position="129"/>
    </location>
</feature>
<evidence type="ECO:0000256" key="8">
    <source>
        <dbReference type="ARBA" id="ARBA00048543"/>
    </source>
</evidence>
<feature type="binding site" evidence="9">
    <location>
        <position position="37"/>
    </location>
    <ligand>
        <name>NADPH</name>
        <dbReference type="ChEBI" id="CHEBI:57783"/>
    </ligand>
</feature>
<protein>
    <recommendedName>
        <fullName evidence="9">1-deoxy-D-xylulose 5-phosphate reductoisomerase</fullName>
        <shortName evidence="9">DXP reductoisomerase</shortName>
        <ecNumber evidence="9">1.1.1.267</ecNumber>
    </recommendedName>
    <alternativeName>
        <fullName evidence="9">1-deoxyxylulose-5-phosphate reductoisomerase</fullName>
    </alternativeName>
    <alternativeName>
        <fullName evidence="9">2-C-methyl-D-erythritol 4-phosphate synthase</fullName>
    </alternativeName>
</protein>
<dbReference type="GO" id="GO:0030145">
    <property type="term" value="F:manganese ion binding"/>
    <property type="evidence" value="ECO:0007669"/>
    <property type="project" value="TreeGrafter"/>
</dbReference>
<feature type="binding site" evidence="9">
    <location>
        <position position="197"/>
    </location>
    <ligand>
        <name>1-deoxy-D-xylulose 5-phosphate</name>
        <dbReference type="ChEBI" id="CHEBI:57792"/>
    </ligand>
</feature>
<dbReference type="GO" id="GO:0016853">
    <property type="term" value="F:isomerase activity"/>
    <property type="evidence" value="ECO:0007669"/>
    <property type="project" value="UniProtKB-KW"/>
</dbReference>
<evidence type="ECO:0000256" key="5">
    <source>
        <dbReference type="ARBA" id="ARBA00023002"/>
    </source>
</evidence>
<keyword evidence="3 9" id="KW-0479">Metal-binding</keyword>
<evidence type="ECO:0000259" key="11">
    <source>
        <dbReference type="Pfam" id="PF08436"/>
    </source>
</evidence>
<dbReference type="GO" id="GO:0070402">
    <property type="term" value="F:NADPH binding"/>
    <property type="evidence" value="ECO:0007669"/>
    <property type="project" value="InterPro"/>
</dbReference>
<dbReference type="SUPFAM" id="SSF69055">
    <property type="entry name" value="1-deoxy-D-xylulose-5-phosphate reductoisomerase, C-terminal domain"/>
    <property type="match status" value="1"/>
</dbReference>
<evidence type="ECO:0000256" key="7">
    <source>
        <dbReference type="ARBA" id="ARBA00023229"/>
    </source>
</evidence>
<evidence type="ECO:0000256" key="3">
    <source>
        <dbReference type="ARBA" id="ARBA00022723"/>
    </source>
</evidence>
<keyword evidence="6 9" id="KW-0464">Manganese</keyword>
<feature type="binding site" evidence="9">
    <location>
        <position position="174"/>
    </location>
    <ligand>
        <name>1-deoxy-D-xylulose 5-phosphate</name>
        <dbReference type="ChEBI" id="CHEBI:57792"/>
    </ligand>
</feature>
<keyword evidence="4 9" id="KW-0521">NADP</keyword>
<dbReference type="InterPro" id="IPR036169">
    <property type="entry name" value="DXPR_C_sf"/>
</dbReference>
<evidence type="ECO:0000256" key="4">
    <source>
        <dbReference type="ARBA" id="ARBA00022857"/>
    </source>
</evidence>
<evidence type="ECO:0000313" key="14">
    <source>
        <dbReference type="Proteomes" id="UP000297714"/>
    </source>
</evidence>
<evidence type="ECO:0000259" key="12">
    <source>
        <dbReference type="Pfam" id="PF13288"/>
    </source>
</evidence>